<dbReference type="GO" id="GO:0030964">
    <property type="term" value="C:NADH dehydrogenase complex"/>
    <property type="evidence" value="ECO:0007669"/>
    <property type="project" value="TreeGrafter"/>
</dbReference>
<evidence type="ECO:0000256" key="7">
    <source>
        <dbReference type="ARBA" id="ARBA00022660"/>
    </source>
</evidence>
<dbReference type="GO" id="GO:0005743">
    <property type="term" value="C:mitochondrial inner membrane"/>
    <property type="evidence" value="ECO:0007669"/>
    <property type="project" value="UniProtKB-SubCell"/>
</dbReference>
<keyword evidence="8 12" id="KW-0812">Transmembrane</keyword>
<sequence>MLLSYTIFSIGLLGFVSTRKSIILLFMTIEIMLLGITLYLLVLASYHDDITGILWAIVLLIIAGAESAIGLSILVCYYRLVGNIEIFTKE</sequence>
<dbReference type="RefSeq" id="YP_008474886.1">
    <property type="nucleotide sequence ID" value="NC_022155.1"/>
</dbReference>
<evidence type="ECO:0000313" key="13">
    <source>
        <dbReference type="EMBL" id="AGS44138.1"/>
    </source>
</evidence>
<keyword evidence="6 12" id="KW-0813">Transport</keyword>
<dbReference type="Pfam" id="PF00420">
    <property type="entry name" value="Oxidored_q2"/>
    <property type="match status" value="1"/>
</dbReference>
<evidence type="ECO:0000256" key="9">
    <source>
        <dbReference type="ARBA" id="ARBA00022989"/>
    </source>
</evidence>
<evidence type="ECO:0000256" key="1">
    <source>
        <dbReference type="ARBA" id="ARBA00003257"/>
    </source>
</evidence>
<keyword evidence="12 13" id="KW-0496">Mitochondrion</keyword>
<geneLocation type="mitochondrion" evidence="13"/>
<accession>S5U403</accession>
<evidence type="ECO:0000256" key="2">
    <source>
        <dbReference type="ARBA" id="ARBA00004141"/>
    </source>
</evidence>
<dbReference type="InterPro" id="IPR001133">
    <property type="entry name" value="NADH_UbQ_OxRdtase_chain4L/K"/>
</dbReference>
<gene>
    <name evidence="13" type="primary">nad4L</name>
</gene>
<reference evidence="13" key="1">
    <citation type="submission" date="2013-04" db="EMBL/GenBank/DDBJ databases">
        <authorList>
            <person name="Zemanova J."/>
            <person name="Hegedusova E."/>
            <person name="Brejova B."/>
            <person name="Nosek J."/>
        </authorList>
    </citation>
    <scope>NUCLEOTIDE SEQUENCE</scope>
    <source>
        <strain evidence="13">CBS 8183</strain>
    </source>
</reference>
<keyword evidence="12" id="KW-0249">Electron transport</keyword>
<dbReference type="AlphaFoldDB" id="S5U403"/>
<comment type="catalytic activity">
    <reaction evidence="11 12">
        <text>a ubiquinone + NADH + 5 H(+)(in) = a ubiquinol + NAD(+) + 4 H(+)(out)</text>
        <dbReference type="Rhea" id="RHEA:29091"/>
        <dbReference type="Rhea" id="RHEA-COMP:9565"/>
        <dbReference type="Rhea" id="RHEA-COMP:9566"/>
        <dbReference type="ChEBI" id="CHEBI:15378"/>
        <dbReference type="ChEBI" id="CHEBI:16389"/>
        <dbReference type="ChEBI" id="CHEBI:17976"/>
        <dbReference type="ChEBI" id="CHEBI:57540"/>
        <dbReference type="ChEBI" id="CHEBI:57945"/>
        <dbReference type="EC" id="7.1.1.2"/>
    </reaction>
</comment>
<keyword evidence="9 12" id="KW-1133">Transmembrane helix</keyword>
<comment type="subcellular location">
    <subcellularLocation>
        <location evidence="2">Membrane</location>
        <topology evidence="2">Multi-pass membrane protein</topology>
    </subcellularLocation>
    <subcellularLocation>
        <location evidence="12">Mitochondrion inner membrane</location>
        <topology evidence="12">Multi-pass membrane protein</topology>
    </subcellularLocation>
</comment>
<keyword evidence="12" id="KW-1278">Translocase</keyword>
<dbReference type="GeneID" id="16694458"/>
<keyword evidence="12" id="KW-0999">Mitochondrion inner membrane</keyword>
<proteinExistence type="inferred from homology"/>
<keyword evidence="10 12" id="KW-0472">Membrane</keyword>
<dbReference type="GO" id="GO:0042773">
    <property type="term" value="P:ATP synthesis coupled electron transport"/>
    <property type="evidence" value="ECO:0007669"/>
    <property type="project" value="UniProtKB-UniRule"/>
</dbReference>
<evidence type="ECO:0000256" key="12">
    <source>
        <dbReference type="RuleBase" id="RU004419"/>
    </source>
</evidence>
<evidence type="ECO:0000256" key="10">
    <source>
        <dbReference type="ARBA" id="ARBA00023136"/>
    </source>
</evidence>
<feature type="transmembrane region" description="Helical" evidence="12">
    <location>
        <begin position="21"/>
        <end position="46"/>
    </location>
</feature>
<evidence type="ECO:0000256" key="4">
    <source>
        <dbReference type="ARBA" id="ARBA00012944"/>
    </source>
</evidence>
<comment type="function">
    <text evidence="12">Core subunit of the mitochondrial membrane respiratory chain NADH dehydrogenase (Complex I) which catalyzes electron transfer from NADH through the respiratory chain, using ubiquinone as an electron acceptor.</text>
</comment>
<keyword evidence="12" id="KW-0520">NAD</keyword>
<feature type="transmembrane region" description="Helical" evidence="12">
    <location>
        <begin position="52"/>
        <end position="80"/>
    </location>
</feature>
<name>S5U403_9ASCO</name>
<dbReference type="InterPro" id="IPR039428">
    <property type="entry name" value="NUOK/Mnh_C1-like"/>
</dbReference>
<comment type="similarity">
    <text evidence="3 12">Belongs to the complex I subunit 4L family.</text>
</comment>
<dbReference type="PANTHER" id="PTHR11434:SF16">
    <property type="entry name" value="NADH-UBIQUINONE OXIDOREDUCTASE CHAIN 4L"/>
    <property type="match status" value="1"/>
</dbReference>
<protein>
    <recommendedName>
        <fullName evidence="5 12">NADH-ubiquinone oxidoreductase chain 4L</fullName>
        <ecNumber evidence="4 12">7.1.1.2</ecNumber>
    </recommendedName>
</protein>
<dbReference type="GO" id="GO:0008137">
    <property type="term" value="F:NADH dehydrogenase (ubiquinone) activity"/>
    <property type="evidence" value="ECO:0007669"/>
    <property type="project" value="UniProtKB-EC"/>
</dbReference>
<evidence type="ECO:0000256" key="5">
    <source>
        <dbReference type="ARBA" id="ARBA00016612"/>
    </source>
</evidence>
<evidence type="ECO:0000256" key="6">
    <source>
        <dbReference type="ARBA" id="ARBA00022448"/>
    </source>
</evidence>
<comment type="function">
    <text evidence="1">Core subunit of the mitochondrial membrane respiratory chain NADH dehydrogenase (Complex I) that is believed to belong to the minimal assembly required for catalysis. Complex I functions in the transfer of electrons from NADH to the respiratory chain. The immediate electron acceptor for the enzyme is believed to be ubiquinone.</text>
</comment>
<dbReference type="EMBL" id="KC993178">
    <property type="protein sequence ID" value="AGS44138.1"/>
    <property type="molecule type" value="Genomic_DNA"/>
</dbReference>
<evidence type="ECO:0000256" key="8">
    <source>
        <dbReference type="ARBA" id="ARBA00022692"/>
    </source>
</evidence>
<evidence type="ECO:0000256" key="3">
    <source>
        <dbReference type="ARBA" id="ARBA00010519"/>
    </source>
</evidence>
<dbReference type="NCBIfam" id="NF004320">
    <property type="entry name" value="PRK05715.1-2"/>
    <property type="match status" value="1"/>
</dbReference>
<organism evidence="13">
    <name type="scientific">Diddensiella santjacobensis</name>
    <dbReference type="NCBI Taxonomy" id="2704139"/>
    <lineage>
        <taxon>Eukaryota</taxon>
        <taxon>Fungi</taxon>
        <taxon>Dikarya</taxon>
        <taxon>Ascomycota</taxon>
        <taxon>Saccharomycotina</taxon>
        <taxon>Dipodascomycetes</taxon>
        <taxon>Dipodascales</taxon>
        <taxon>Trichomonascaceae</taxon>
        <taxon>Diddensiella</taxon>
    </lineage>
</organism>
<dbReference type="EC" id="7.1.1.2" evidence="4 12"/>
<evidence type="ECO:0000256" key="11">
    <source>
        <dbReference type="ARBA" id="ARBA00049551"/>
    </source>
</evidence>
<dbReference type="GO" id="GO:0016651">
    <property type="term" value="F:oxidoreductase activity, acting on NAD(P)H"/>
    <property type="evidence" value="ECO:0007669"/>
    <property type="project" value="InterPro"/>
</dbReference>
<dbReference type="PANTHER" id="PTHR11434">
    <property type="entry name" value="NADH-UBIQUINONE OXIDOREDUCTASE SUBUNIT ND4L"/>
    <property type="match status" value="1"/>
</dbReference>
<keyword evidence="7 12" id="KW-0679">Respiratory chain</keyword>
<dbReference type="Gene3D" id="1.10.287.3510">
    <property type="match status" value="1"/>
</dbReference>
<keyword evidence="12" id="KW-0830">Ubiquinone</keyword>